<dbReference type="EMBL" id="CP158299">
    <property type="protein sequence ID" value="XBV86930.1"/>
    <property type="molecule type" value="Genomic_DNA"/>
</dbReference>
<dbReference type="PANTHER" id="PTHR31435">
    <property type="entry name" value="PROTEIN NATD1"/>
    <property type="match status" value="1"/>
</dbReference>
<dbReference type="AlphaFoldDB" id="A0AAU7UEU5"/>
<dbReference type="InterPro" id="IPR031165">
    <property type="entry name" value="GNAT_YJDJ"/>
</dbReference>
<protein>
    <submittedName>
        <fullName evidence="2">GNAT family N-acetyltransferase</fullName>
        <ecNumber evidence="2">2.3.1.-</ecNumber>
    </submittedName>
</protein>
<name>A0AAU7UEU5_9DEIO</name>
<reference evidence="2" key="1">
    <citation type="submission" date="2024-06" db="EMBL/GenBank/DDBJ databases">
        <title>Draft Genome Sequence of Deinococcus sonorensis Type Strain KR-87, a Biofilm Producing Representative of the Genus Deinococcus.</title>
        <authorList>
            <person name="Boren L.S."/>
            <person name="Grosso R.A."/>
            <person name="Hugenberg-Cox A.N."/>
            <person name="Hill J.T.E."/>
            <person name="Albert C.M."/>
            <person name="Tuohy J.M."/>
        </authorList>
    </citation>
    <scope>NUCLEOTIDE SEQUENCE</scope>
    <source>
        <strain evidence="2">KR-87</strain>
    </source>
</reference>
<keyword evidence="2" id="KW-0808">Transferase</keyword>
<organism evidence="2">
    <name type="scientific">Deinococcus sonorensis KR-87</name>
    <dbReference type="NCBI Taxonomy" id="694439"/>
    <lineage>
        <taxon>Bacteria</taxon>
        <taxon>Thermotogati</taxon>
        <taxon>Deinococcota</taxon>
        <taxon>Deinococci</taxon>
        <taxon>Deinococcales</taxon>
        <taxon>Deinococcaceae</taxon>
        <taxon>Deinococcus</taxon>
    </lineage>
</organism>
<dbReference type="InterPro" id="IPR045057">
    <property type="entry name" value="Gcn5-rel_NAT"/>
</dbReference>
<gene>
    <name evidence="2" type="ORF">ABOD76_11650</name>
</gene>
<dbReference type="GO" id="GO:0016746">
    <property type="term" value="F:acyltransferase activity"/>
    <property type="evidence" value="ECO:0007669"/>
    <property type="project" value="UniProtKB-KW"/>
</dbReference>
<dbReference type="SUPFAM" id="SSF55729">
    <property type="entry name" value="Acyl-CoA N-acyltransferases (Nat)"/>
    <property type="match status" value="1"/>
</dbReference>
<evidence type="ECO:0000259" key="1">
    <source>
        <dbReference type="PROSITE" id="PS51729"/>
    </source>
</evidence>
<dbReference type="InterPro" id="IPR016181">
    <property type="entry name" value="Acyl_CoA_acyltransferase"/>
</dbReference>
<dbReference type="KEGG" id="dsc:ABOD76_11650"/>
<dbReference type="EC" id="2.3.1.-" evidence="2"/>
<dbReference type="PROSITE" id="PS51729">
    <property type="entry name" value="GNAT_YJDJ"/>
    <property type="match status" value="1"/>
</dbReference>
<accession>A0AAU7UEU5</accession>
<keyword evidence="2" id="KW-0012">Acyltransferase</keyword>
<dbReference type="Gene3D" id="3.40.630.30">
    <property type="match status" value="1"/>
</dbReference>
<evidence type="ECO:0000313" key="2">
    <source>
        <dbReference type="EMBL" id="XBV86930.1"/>
    </source>
</evidence>
<proteinExistence type="predicted"/>
<dbReference type="RefSeq" id="WP_350245021.1">
    <property type="nucleotide sequence ID" value="NZ_CP158299.1"/>
</dbReference>
<dbReference type="PANTHER" id="PTHR31435:SF10">
    <property type="entry name" value="BSR4717 PROTEIN"/>
    <property type="match status" value="1"/>
</dbReference>
<dbReference type="CDD" id="cd04301">
    <property type="entry name" value="NAT_SF"/>
    <property type="match status" value="1"/>
</dbReference>
<dbReference type="Pfam" id="PF14542">
    <property type="entry name" value="Acetyltransf_CG"/>
    <property type="match status" value="1"/>
</dbReference>
<feature type="domain" description="N-acetyltransferase" evidence="1">
    <location>
        <begin position="5"/>
        <end position="90"/>
    </location>
</feature>
<sequence>MTQVQDNAERQRYELQTPQGTAIAAYHDDGGKRVFTHTEVPEALEGQGVGSQLVQAALDDARQQGLQVVPECPFVADYIERHEEYQDLVPPEAWEGLGRS</sequence>